<name>A0ABR9B8A1_9RHOO</name>
<dbReference type="Proteomes" id="UP000603602">
    <property type="component" value="Unassembled WGS sequence"/>
</dbReference>
<dbReference type="RefSeq" id="WP_187717045.1">
    <property type="nucleotide sequence ID" value="NZ_JACTAH010000001.1"/>
</dbReference>
<dbReference type="Pfam" id="PF11333">
    <property type="entry name" value="DUF3135"/>
    <property type="match status" value="1"/>
</dbReference>
<proteinExistence type="predicted"/>
<organism evidence="1 2">
    <name type="scientific">Thauera sedimentorum</name>
    <dbReference type="NCBI Taxonomy" id="2767595"/>
    <lineage>
        <taxon>Bacteria</taxon>
        <taxon>Pseudomonadati</taxon>
        <taxon>Pseudomonadota</taxon>
        <taxon>Betaproteobacteria</taxon>
        <taxon>Rhodocyclales</taxon>
        <taxon>Zoogloeaceae</taxon>
        <taxon>Thauera</taxon>
    </lineage>
</organism>
<keyword evidence="2" id="KW-1185">Reference proteome</keyword>
<sequence length="106" mass="12179">MADFDFDHWRRLAEQDPEAYFRARRSAIERFIGTHPANEARRLREMQGYIDCVRLSAGTPMNALLTVSKLMEEHLAALGEQSVALREATERLDAAVAHLDRLERIL</sequence>
<protein>
    <submittedName>
        <fullName evidence="1">DUF3135 domain-containing protein</fullName>
    </submittedName>
</protein>
<comment type="caution">
    <text evidence="1">The sequence shown here is derived from an EMBL/GenBank/DDBJ whole genome shotgun (WGS) entry which is preliminary data.</text>
</comment>
<dbReference type="InterPro" id="IPR021482">
    <property type="entry name" value="DUF3135"/>
</dbReference>
<dbReference type="EMBL" id="JACYTO010000001">
    <property type="protein sequence ID" value="MBD8502253.1"/>
    <property type="molecule type" value="Genomic_DNA"/>
</dbReference>
<evidence type="ECO:0000313" key="1">
    <source>
        <dbReference type="EMBL" id="MBD8502253.1"/>
    </source>
</evidence>
<accession>A0ABR9B8A1</accession>
<gene>
    <name evidence="1" type="ORF">IFO67_05115</name>
</gene>
<evidence type="ECO:0000313" key="2">
    <source>
        <dbReference type="Proteomes" id="UP000603602"/>
    </source>
</evidence>
<reference evidence="2" key="1">
    <citation type="submission" date="2023-07" db="EMBL/GenBank/DDBJ databases">
        <title>Thauera sp. CAU 1555 isolated from sand of Yaerae Beach.</title>
        <authorList>
            <person name="Kim W."/>
        </authorList>
    </citation>
    <scope>NUCLEOTIDE SEQUENCE [LARGE SCALE GENOMIC DNA]</scope>
    <source>
        <strain evidence="2">CAU 1555</strain>
    </source>
</reference>